<keyword evidence="2" id="KW-0732">Signal</keyword>
<protein>
    <submittedName>
        <fullName evidence="3">Uncharacterized protein</fullName>
    </submittedName>
</protein>
<feature type="chain" id="PRO_5003068188" evidence="2">
    <location>
        <begin position="22"/>
        <end position="161"/>
    </location>
</feature>
<feature type="region of interest" description="Disordered" evidence="1">
    <location>
        <begin position="56"/>
        <end position="137"/>
    </location>
</feature>
<feature type="compositionally biased region" description="Polar residues" evidence="1">
    <location>
        <begin position="116"/>
        <end position="127"/>
    </location>
</feature>
<accession>D5AB47</accession>
<dbReference type="AlphaFoldDB" id="D5AB47"/>
<organism evidence="3">
    <name type="scientific">Picea sitchensis</name>
    <name type="common">Sitka spruce</name>
    <name type="synonym">Pinus sitchensis</name>
    <dbReference type="NCBI Taxonomy" id="3332"/>
    <lineage>
        <taxon>Eukaryota</taxon>
        <taxon>Viridiplantae</taxon>
        <taxon>Streptophyta</taxon>
        <taxon>Embryophyta</taxon>
        <taxon>Tracheophyta</taxon>
        <taxon>Spermatophyta</taxon>
        <taxon>Pinopsida</taxon>
        <taxon>Pinidae</taxon>
        <taxon>Conifers I</taxon>
        <taxon>Pinales</taxon>
        <taxon>Pinaceae</taxon>
        <taxon>Picea</taxon>
    </lineage>
</organism>
<evidence type="ECO:0000313" key="3">
    <source>
        <dbReference type="EMBL" id="ADE76766.1"/>
    </source>
</evidence>
<evidence type="ECO:0000256" key="2">
    <source>
        <dbReference type="SAM" id="SignalP"/>
    </source>
</evidence>
<evidence type="ECO:0000256" key="1">
    <source>
        <dbReference type="SAM" id="MobiDB-lite"/>
    </source>
</evidence>
<feature type="compositionally biased region" description="Polar residues" evidence="1">
    <location>
        <begin position="84"/>
        <end position="95"/>
    </location>
</feature>
<dbReference type="EMBL" id="BT123446">
    <property type="protein sequence ID" value="ADE76766.1"/>
    <property type="molecule type" value="mRNA"/>
</dbReference>
<sequence>MGIICFIALLVFFCRMICLFARHADRYMEDSNDGSHSLGSRSAKILKSFASFVDEKEDDAKNGRLKKKRSQKNIDMESEMYQRGSFTSPSDNFSVNHGEKRSEQNIDVESEMYQRGSFTSPSDNLSVNYGEKRSEQNIDVESEMYQRGFSTSPSDNAICPH</sequence>
<feature type="signal peptide" evidence="2">
    <location>
        <begin position="1"/>
        <end position="21"/>
    </location>
</feature>
<proteinExistence type="evidence at transcript level"/>
<reference evidence="3" key="1">
    <citation type="submission" date="2010-04" db="EMBL/GenBank/DDBJ databases">
        <authorList>
            <person name="Reid K.E."/>
            <person name="Liao N."/>
            <person name="Chan S."/>
            <person name="Docking R."/>
            <person name="Taylor G."/>
            <person name="Moore R."/>
            <person name="Mayo M."/>
            <person name="Munro S."/>
            <person name="King J."/>
            <person name="Yanchuk A."/>
            <person name="Holt R."/>
            <person name="Jones S."/>
            <person name="Marra M."/>
            <person name="Ritland C.E."/>
            <person name="Ritland K."/>
            <person name="Bohlmann J."/>
        </authorList>
    </citation>
    <scope>NUCLEOTIDE SEQUENCE</scope>
    <source>
        <tissue evidence="3">Bud</tissue>
    </source>
</reference>
<name>D5AB47_PICSI</name>